<evidence type="ECO:0000313" key="3">
    <source>
        <dbReference type="Proteomes" id="UP001595557"/>
    </source>
</evidence>
<dbReference type="RefSeq" id="WP_207466829.1">
    <property type="nucleotide sequence ID" value="NZ_JAFNAW010000010.1"/>
</dbReference>
<sequence>MQTSTAAGWRRGYAADCKAPLVSHRINRFSENCYQDRPRTGGERDNSPSNPEIDTTENPGALAGATGADLHSWLEWVDLSIQREAAARSLLEAVLACDPRDRIPLMERFIEAMRPGAPIPAFGSIMAEAAFWADMASTAELKAYSVACYNRMSRTDQVAFLSYVQRGAAA</sequence>
<gene>
    <name evidence="2" type="ORF">ACFOD7_17575</name>
</gene>
<protein>
    <submittedName>
        <fullName evidence="2">Uncharacterized protein</fullName>
    </submittedName>
</protein>
<evidence type="ECO:0000313" key="2">
    <source>
        <dbReference type="EMBL" id="MFC3169863.1"/>
    </source>
</evidence>
<feature type="region of interest" description="Disordered" evidence="1">
    <location>
        <begin position="32"/>
        <end position="61"/>
    </location>
</feature>
<name>A0ABV7IIK9_9RHOB</name>
<keyword evidence="3" id="KW-1185">Reference proteome</keyword>
<dbReference type="EMBL" id="JBHRTE010000087">
    <property type="protein sequence ID" value="MFC3169863.1"/>
    <property type="molecule type" value="Genomic_DNA"/>
</dbReference>
<feature type="compositionally biased region" description="Polar residues" evidence="1">
    <location>
        <begin position="47"/>
        <end position="58"/>
    </location>
</feature>
<feature type="compositionally biased region" description="Basic and acidic residues" evidence="1">
    <location>
        <begin position="34"/>
        <end position="46"/>
    </location>
</feature>
<accession>A0ABV7IIK9</accession>
<organism evidence="2 3">
    <name type="scientific">Paracoccus fontiphilus</name>
    <dbReference type="NCBI Taxonomy" id="1815556"/>
    <lineage>
        <taxon>Bacteria</taxon>
        <taxon>Pseudomonadati</taxon>
        <taxon>Pseudomonadota</taxon>
        <taxon>Alphaproteobacteria</taxon>
        <taxon>Rhodobacterales</taxon>
        <taxon>Paracoccaceae</taxon>
        <taxon>Paracoccus</taxon>
    </lineage>
</organism>
<reference evidence="3" key="1">
    <citation type="journal article" date="2019" name="Int. J. Syst. Evol. Microbiol.">
        <title>The Global Catalogue of Microorganisms (GCM) 10K type strain sequencing project: providing services to taxonomists for standard genome sequencing and annotation.</title>
        <authorList>
            <consortium name="The Broad Institute Genomics Platform"/>
            <consortium name="The Broad Institute Genome Sequencing Center for Infectious Disease"/>
            <person name="Wu L."/>
            <person name="Ma J."/>
        </authorList>
    </citation>
    <scope>NUCLEOTIDE SEQUENCE [LARGE SCALE GENOMIC DNA]</scope>
    <source>
        <strain evidence="3">KCTC 52239</strain>
    </source>
</reference>
<dbReference type="Proteomes" id="UP001595557">
    <property type="component" value="Unassembled WGS sequence"/>
</dbReference>
<comment type="caution">
    <text evidence="2">The sequence shown here is derived from an EMBL/GenBank/DDBJ whole genome shotgun (WGS) entry which is preliminary data.</text>
</comment>
<evidence type="ECO:0000256" key="1">
    <source>
        <dbReference type="SAM" id="MobiDB-lite"/>
    </source>
</evidence>
<proteinExistence type="predicted"/>